<organism evidence="4 5">
    <name type="scientific">Roseovarius gaetbuli</name>
    <dbReference type="NCBI Taxonomy" id="1356575"/>
    <lineage>
        <taxon>Bacteria</taxon>
        <taxon>Pseudomonadati</taxon>
        <taxon>Pseudomonadota</taxon>
        <taxon>Alphaproteobacteria</taxon>
        <taxon>Rhodobacterales</taxon>
        <taxon>Roseobacteraceae</taxon>
        <taxon>Roseovarius</taxon>
    </lineage>
</organism>
<evidence type="ECO:0000259" key="3">
    <source>
        <dbReference type="Pfam" id="PF08669"/>
    </source>
</evidence>
<sequence length="398" mass="44011">MTQEEDFQAQLDDLQTEDFGFGTQIRKSPYFDATVRWGAKGFSVYNHMYIPRDFGDPEQNFWNLVNDAILCDVGVERQVEITGPDAAKFTQMLTCRDLSTMAVGQCKYVLITNADGGLLNDPILLRLAENHFWISLADSDILLWAQGIAVHAGMDVTICEPDVSPLQLQGPKSGEIMRALFGDDIMSLKYYWLRELELDGIPLIASRTGWSSELGYELYLQDGSRGDELWEKIMAAGAPFGLQPGHTSSIRRIEGGMLSYHADADSSTNPFELGLDRLVNLDMEADFIGKAALRRIKEEGVSRKQVGVIIEGEPLKGPNTSYWRIEKNGVVIGKVTSAVYSPRLEQNIALAMVATEHANLGARVKVVNRSGVVNEAGTENAVIVERPFYDPKKSIAAA</sequence>
<feature type="binding site" evidence="1">
    <location>
        <position position="217"/>
    </location>
    <ligand>
        <name>substrate</name>
    </ligand>
</feature>
<keyword evidence="5" id="KW-1185">Reference proteome</keyword>
<accession>A0A1X6ZGE8</accession>
<dbReference type="Gene3D" id="3.30.1360.120">
    <property type="entry name" value="Probable tRNA modification gtpase trme, domain 1"/>
    <property type="match status" value="1"/>
</dbReference>
<dbReference type="Pfam" id="PF08669">
    <property type="entry name" value="GCV_T_C"/>
    <property type="match status" value="1"/>
</dbReference>
<dbReference type="GO" id="GO:0032259">
    <property type="term" value="P:methylation"/>
    <property type="evidence" value="ECO:0007669"/>
    <property type="project" value="UniProtKB-KW"/>
</dbReference>
<dbReference type="PANTHER" id="PTHR43757:SF2">
    <property type="entry name" value="AMINOMETHYLTRANSFERASE, MITOCHONDRIAL"/>
    <property type="match status" value="1"/>
</dbReference>
<dbReference type="GO" id="GO:0008168">
    <property type="term" value="F:methyltransferase activity"/>
    <property type="evidence" value="ECO:0007669"/>
    <property type="project" value="UniProtKB-KW"/>
</dbReference>
<evidence type="ECO:0000256" key="1">
    <source>
        <dbReference type="PIRSR" id="PIRSR006487-1"/>
    </source>
</evidence>
<dbReference type="EMBL" id="FWFJ01000020">
    <property type="protein sequence ID" value="SLN50421.1"/>
    <property type="molecule type" value="Genomic_DNA"/>
</dbReference>
<evidence type="ECO:0000313" key="5">
    <source>
        <dbReference type="Proteomes" id="UP000194012"/>
    </source>
</evidence>
<dbReference type="RefSeq" id="WP_085827136.1">
    <property type="nucleotide sequence ID" value="NZ_FWFJ01000020.1"/>
</dbReference>
<dbReference type="PIRSF" id="PIRSF006487">
    <property type="entry name" value="GcvT"/>
    <property type="match status" value="1"/>
</dbReference>
<dbReference type="EC" id="2.1.1.269" evidence="4"/>
<protein>
    <submittedName>
        <fullName evidence="4">Dimethylsulfonioproprionate demethylase DmdA</fullName>
        <ecNumber evidence="4">2.1.1.269</ecNumber>
    </submittedName>
</protein>
<feature type="domain" description="Aminomethyltransferase C-terminal" evidence="3">
    <location>
        <begin position="303"/>
        <end position="390"/>
    </location>
</feature>
<dbReference type="InterPro" id="IPR029043">
    <property type="entry name" value="GcvT/YgfZ_C"/>
</dbReference>
<dbReference type="SUPFAM" id="SSF101790">
    <property type="entry name" value="Aminomethyltransferase beta-barrel domain"/>
    <property type="match status" value="1"/>
</dbReference>
<dbReference type="InterPro" id="IPR013977">
    <property type="entry name" value="GcvT_C"/>
</dbReference>
<gene>
    <name evidence="4" type="primary">dmdA_2</name>
    <name evidence="4" type="ORF">ROG8370_02225</name>
</gene>
<dbReference type="Pfam" id="PF01571">
    <property type="entry name" value="GCV_T"/>
    <property type="match status" value="1"/>
</dbReference>
<dbReference type="InterPro" id="IPR006222">
    <property type="entry name" value="GCVT_N"/>
</dbReference>
<dbReference type="OrthoDB" id="9772660at2"/>
<evidence type="ECO:0000259" key="2">
    <source>
        <dbReference type="Pfam" id="PF01571"/>
    </source>
</evidence>
<dbReference type="InterPro" id="IPR028896">
    <property type="entry name" value="GcvT/YgfZ/DmdA"/>
</dbReference>
<dbReference type="Proteomes" id="UP000194012">
    <property type="component" value="Unassembled WGS sequence"/>
</dbReference>
<proteinExistence type="predicted"/>
<dbReference type="PANTHER" id="PTHR43757">
    <property type="entry name" value="AMINOMETHYLTRANSFERASE"/>
    <property type="match status" value="1"/>
</dbReference>
<reference evidence="5" key="1">
    <citation type="submission" date="2017-03" db="EMBL/GenBank/DDBJ databases">
        <authorList>
            <person name="Rodrigo-Torres L."/>
            <person name="Arahal R.D."/>
            <person name="Lucena T."/>
        </authorList>
    </citation>
    <scope>NUCLEOTIDE SEQUENCE [LARGE SCALE GENOMIC DNA]</scope>
    <source>
        <strain evidence="5">CECT 8370</strain>
    </source>
</reference>
<dbReference type="InterPro" id="IPR027266">
    <property type="entry name" value="TrmE/GcvT-like"/>
</dbReference>
<keyword evidence="4" id="KW-0808">Transferase</keyword>
<keyword evidence="4" id="KW-0489">Methyltransferase</keyword>
<dbReference type="AlphaFoldDB" id="A0A1X6ZGE8"/>
<dbReference type="SUPFAM" id="SSF103025">
    <property type="entry name" value="Folate-binding domain"/>
    <property type="match status" value="1"/>
</dbReference>
<feature type="domain" description="GCVT N-terminal" evidence="2">
    <location>
        <begin position="31"/>
        <end position="282"/>
    </location>
</feature>
<evidence type="ECO:0000313" key="4">
    <source>
        <dbReference type="EMBL" id="SLN50421.1"/>
    </source>
</evidence>
<name>A0A1X6ZGE8_9RHOB</name>